<dbReference type="PROSITE" id="PS50157">
    <property type="entry name" value="ZINC_FINGER_C2H2_2"/>
    <property type="match status" value="7"/>
</dbReference>
<evidence type="ECO:0000313" key="10">
    <source>
        <dbReference type="EMBL" id="CAG6605841.1"/>
    </source>
</evidence>
<organism evidence="10">
    <name type="scientific">Cacopsylla melanoneura</name>
    <dbReference type="NCBI Taxonomy" id="428564"/>
    <lineage>
        <taxon>Eukaryota</taxon>
        <taxon>Metazoa</taxon>
        <taxon>Ecdysozoa</taxon>
        <taxon>Arthropoda</taxon>
        <taxon>Hexapoda</taxon>
        <taxon>Insecta</taxon>
        <taxon>Pterygota</taxon>
        <taxon>Neoptera</taxon>
        <taxon>Paraneoptera</taxon>
        <taxon>Hemiptera</taxon>
        <taxon>Sternorrhyncha</taxon>
        <taxon>Psylloidea</taxon>
        <taxon>Psyllidae</taxon>
        <taxon>Psyllinae</taxon>
        <taxon>Cacopsylla</taxon>
    </lineage>
</organism>
<evidence type="ECO:0000256" key="2">
    <source>
        <dbReference type="ARBA" id="ARBA00022737"/>
    </source>
</evidence>
<feature type="domain" description="C2H2-type" evidence="8">
    <location>
        <begin position="429"/>
        <end position="451"/>
    </location>
</feature>
<feature type="binding site" evidence="6">
    <location>
        <position position="15"/>
    </location>
    <ligand>
        <name>Zn(2+)</name>
        <dbReference type="ChEBI" id="CHEBI:29105"/>
    </ligand>
</feature>
<feature type="domain" description="C2H2-type" evidence="8">
    <location>
        <begin position="318"/>
        <end position="346"/>
    </location>
</feature>
<dbReference type="InterPro" id="IPR013087">
    <property type="entry name" value="Znf_C2H2_type"/>
</dbReference>
<dbReference type="GO" id="GO:0008270">
    <property type="term" value="F:zinc ion binding"/>
    <property type="evidence" value="ECO:0007669"/>
    <property type="project" value="UniProtKB-UniRule"/>
</dbReference>
<dbReference type="EMBL" id="HBUF01001026">
    <property type="protein sequence ID" value="CAG6605845.1"/>
    <property type="molecule type" value="Transcribed_RNA"/>
</dbReference>
<dbReference type="EMBL" id="HBUF01001024">
    <property type="protein sequence ID" value="CAG6605841.1"/>
    <property type="molecule type" value="Transcribed_RNA"/>
</dbReference>
<proteinExistence type="predicted"/>
<evidence type="ECO:0000256" key="7">
    <source>
        <dbReference type="SAM" id="MobiDB-lite"/>
    </source>
</evidence>
<feature type="binding site" evidence="6">
    <location>
        <position position="18"/>
    </location>
    <ligand>
        <name>Zn(2+)</name>
        <dbReference type="ChEBI" id="CHEBI:29105"/>
    </ligand>
</feature>
<feature type="binding site" evidence="6">
    <location>
        <position position="61"/>
    </location>
    <ligand>
        <name>Zn(2+)</name>
        <dbReference type="ChEBI" id="CHEBI:29105"/>
    </ligand>
</feature>
<dbReference type="Gene3D" id="3.30.160.60">
    <property type="entry name" value="Classic Zinc Finger"/>
    <property type="match status" value="5"/>
</dbReference>
<evidence type="ECO:0000259" key="8">
    <source>
        <dbReference type="PROSITE" id="PS50157"/>
    </source>
</evidence>
<evidence type="ECO:0000256" key="5">
    <source>
        <dbReference type="PROSITE-ProRule" id="PRU00042"/>
    </source>
</evidence>
<dbReference type="GO" id="GO:0005634">
    <property type="term" value="C:nucleus"/>
    <property type="evidence" value="ECO:0007669"/>
    <property type="project" value="InterPro"/>
</dbReference>
<evidence type="ECO:0000256" key="1">
    <source>
        <dbReference type="ARBA" id="ARBA00022723"/>
    </source>
</evidence>
<evidence type="ECO:0000256" key="3">
    <source>
        <dbReference type="ARBA" id="ARBA00022771"/>
    </source>
</evidence>
<accession>A0A8D8PL14</accession>
<dbReference type="GO" id="GO:0000981">
    <property type="term" value="F:DNA-binding transcription factor activity, RNA polymerase II-specific"/>
    <property type="evidence" value="ECO:0007669"/>
    <property type="project" value="TreeGrafter"/>
</dbReference>
<dbReference type="SMART" id="SM00355">
    <property type="entry name" value="ZnF_C2H2"/>
    <property type="match status" value="9"/>
</dbReference>
<keyword evidence="1 6" id="KW-0479">Metal-binding</keyword>
<evidence type="ECO:0000256" key="4">
    <source>
        <dbReference type="ARBA" id="ARBA00022833"/>
    </source>
</evidence>
<feature type="region of interest" description="Disordered" evidence="7">
    <location>
        <begin position="100"/>
        <end position="186"/>
    </location>
</feature>
<dbReference type="Pfam" id="PF07776">
    <property type="entry name" value="zf-AD"/>
    <property type="match status" value="1"/>
</dbReference>
<feature type="domain" description="C2H2-type" evidence="8">
    <location>
        <begin position="288"/>
        <end position="315"/>
    </location>
</feature>
<feature type="domain" description="C2H2-type" evidence="8">
    <location>
        <begin position="372"/>
        <end position="399"/>
    </location>
</feature>
<feature type="domain" description="C2H2-type" evidence="8">
    <location>
        <begin position="400"/>
        <end position="428"/>
    </location>
</feature>
<feature type="binding site" evidence="6">
    <location>
        <position position="64"/>
    </location>
    <ligand>
        <name>Zn(2+)</name>
        <dbReference type="ChEBI" id="CHEBI:29105"/>
    </ligand>
</feature>
<keyword evidence="2" id="KW-0677">Repeat</keyword>
<dbReference type="PROSITE" id="PS00028">
    <property type="entry name" value="ZINC_FINGER_C2H2_1"/>
    <property type="match status" value="8"/>
</dbReference>
<dbReference type="SMART" id="SM00868">
    <property type="entry name" value="zf-AD"/>
    <property type="match status" value="2"/>
</dbReference>
<dbReference type="Pfam" id="PF13912">
    <property type="entry name" value="zf-C2H2_6"/>
    <property type="match status" value="1"/>
</dbReference>
<dbReference type="SUPFAM" id="SSF57667">
    <property type="entry name" value="beta-beta-alpha zinc fingers"/>
    <property type="match status" value="5"/>
</dbReference>
<keyword evidence="4 6" id="KW-0862">Zinc</keyword>
<dbReference type="PROSITE" id="PS51915">
    <property type="entry name" value="ZAD"/>
    <property type="match status" value="1"/>
</dbReference>
<dbReference type="SUPFAM" id="SSF57716">
    <property type="entry name" value="Glucocorticoid receptor-like (DNA-binding domain)"/>
    <property type="match status" value="1"/>
</dbReference>
<dbReference type="InterPro" id="IPR012934">
    <property type="entry name" value="Znf_AD"/>
</dbReference>
<dbReference type="EMBL" id="HBUF01001027">
    <property type="protein sequence ID" value="CAG6605847.1"/>
    <property type="molecule type" value="Transcribed_RNA"/>
</dbReference>
<evidence type="ECO:0000256" key="6">
    <source>
        <dbReference type="PROSITE-ProRule" id="PRU01263"/>
    </source>
</evidence>
<dbReference type="PANTHER" id="PTHR24409">
    <property type="entry name" value="ZINC FINGER PROTEIN 142"/>
    <property type="match status" value="1"/>
</dbReference>
<dbReference type="Gene3D" id="3.40.1800.20">
    <property type="match status" value="1"/>
</dbReference>
<feature type="domain" description="C2H2-type" evidence="8">
    <location>
        <begin position="260"/>
        <end position="287"/>
    </location>
</feature>
<feature type="compositionally biased region" description="Basic and acidic residues" evidence="7">
    <location>
        <begin position="145"/>
        <end position="158"/>
    </location>
</feature>
<dbReference type="Pfam" id="PF00096">
    <property type="entry name" value="zf-C2H2"/>
    <property type="match status" value="2"/>
</dbReference>
<name>A0A8D8PL14_9HEMI</name>
<reference evidence="10" key="1">
    <citation type="submission" date="2021-05" db="EMBL/GenBank/DDBJ databases">
        <authorList>
            <person name="Alioto T."/>
            <person name="Alioto T."/>
            <person name="Gomez Garrido J."/>
        </authorList>
    </citation>
    <scope>NUCLEOTIDE SEQUENCE</scope>
</reference>
<dbReference type="PANTHER" id="PTHR24409:SF295">
    <property type="entry name" value="AZ2-RELATED"/>
    <property type="match status" value="1"/>
</dbReference>
<feature type="domain" description="C2H2-type" evidence="8">
    <location>
        <begin position="199"/>
        <end position="227"/>
    </location>
</feature>
<feature type="domain" description="ZAD" evidence="9">
    <location>
        <begin position="13"/>
        <end position="88"/>
    </location>
</feature>
<dbReference type="GO" id="GO:0000977">
    <property type="term" value="F:RNA polymerase II transcription regulatory region sequence-specific DNA binding"/>
    <property type="evidence" value="ECO:0007669"/>
    <property type="project" value="TreeGrafter"/>
</dbReference>
<sequence>MADLKITRQELISLCRLCLAKDLASIDIFETGSEVRQLFTKIVACLPIQVSTGDSLPHKICQVCNSKVDDFYQFWTSTAKNQKQLNEWLQISIEEDQKTVEPTIKVEADDTRQDGDYDDYDDGGRGDDSDDDDEEDAPSAAKRIKTQDSGDEDQKPTDLDAILENSTDVNGQKDGSSKKKSKEKQSNVKLENLELPVQRTCRICAQRFENLYVLRKHMRLLHPGELNFPCYLCDVSLSNKYQKKKHYKSVHKGMPYFPTFTCPICKKTFKNQEFYSDHVSAHEGKRRHVCDVCGSDFSTFYHLSNHKRVHYPQPKKIYECKKCDSKFSSRSALSYHKYKIHEKKSWQCPTCGKVLAAYDRNHLRIHEKEQKYVCETCGKRFNCPQYLKDHTLSHGPVKPFKCYYCEKRFTQRTPRSIHIRKFHTKETRFECNTCTVKFVTKDLLKKHMQDH</sequence>
<keyword evidence="3 5" id="KW-0863">Zinc-finger</keyword>
<protein>
    <submittedName>
        <fullName evidence="10">Zinc finger protein 26</fullName>
    </submittedName>
</protein>
<dbReference type="AlphaFoldDB" id="A0A8D8PL14"/>
<feature type="compositionally biased region" description="Acidic residues" evidence="7">
    <location>
        <begin position="128"/>
        <end position="137"/>
    </location>
</feature>
<feature type="compositionally biased region" description="Basic and acidic residues" evidence="7">
    <location>
        <begin position="100"/>
        <end position="115"/>
    </location>
</feature>
<evidence type="ECO:0000259" key="9">
    <source>
        <dbReference type="PROSITE" id="PS51915"/>
    </source>
</evidence>
<dbReference type="InterPro" id="IPR036236">
    <property type="entry name" value="Znf_C2H2_sf"/>
</dbReference>